<evidence type="ECO:0000256" key="3">
    <source>
        <dbReference type="ARBA" id="ARBA00022679"/>
    </source>
</evidence>
<evidence type="ECO:0000313" key="11">
    <source>
        <dbReference type="Proteomes" id="UP000549765"/>
    </source>
</evidence>
<dbReference type="GO" id="GO:0005737">
    <property type="term" value="C:cytoplasm"/>
    <property type="evidence" value="ECO:0007669"/>
    <property type="project" value="UniProtKB-SubCell"/>
</dbReference>
<dbReference type="PROSITE" id="PS51219">
    <property type="entry name" value="DPCK"/>
    <property type="match status" value="1"/>
</dbReference>
<reference evidence="10 11" key="1">
    <citation type="submission" date="2020-04" db="EMBL/GenBank/DDBJ databases">
        <title>MicrobeNet Type strains.</title>
        <authorList>
            <person name="Nicholson A.C."/>
        </authorList>
    </citation>
    <scope>NUCLEOTIDE SEQUENCE [LARGE SCALE GENOMIC DNA]</scope>
    <source>
        <strain evidence="10 11">CCUG 61472</strain>
    </source>
</reference>
<dbReference type="Proteomes" id="UP000549765">
    <property type="component" value="Unassembled WGS sequence"/>
</dbReference>
<dbReference type="EMBL" id="JAAXPN010000004">
    <property type="protein sequence ID" value="NKZ24198.1"/>
    <property type="molecule type" value="Genomic_DNA"/>
</dbReference>
<keyword evidence="2 8" id="KW-0963">Cytoplasm</keyword>
<comment type="catalytic activity">
    <reaction evidence="8">
        <text>3'-dephospho-CoA + ATP = ADP + CoA + H(+)</text>
        <dbReference type="Rhea" id="RHEA:18245"/>
        <dbReference type="ChEBI" id="CHEBI:15378"/>
        <dbReference type="ChEBI" id="CHEBI:30616"/>
        <dbReference type="ChEBI" id="CHEBI:57287"/>
        <dbReference type="ChEBI" id="CHEBI:57328"/>
        <dbReference type="ChEBI" id="CHEBI:456216"/>
        <dbReference type="EC" id="2.7.1.24"/>
    </reaction>
</comment>
<dbReference type="PANTHER" id="PTHR10695:SF46">
    <property type="entry name" value="BIFUNCTIONAL COENZYME A SYNTHASE-RELATED"/>
    <property type="match status" value="1"/>
</dbReference>
<dbReference type="FunFam" id="3.40.50.300:FF:000991">
    <property type="entry name" value="Dephospho-CoA kinase"/>
    <property type="match status" value="1"/>
</dbReference>
<evidence type="ECO:0000256" key="4">
    <source>
        <dbReference type="ARBA" id="ARBA00022741"/>
    </source>
</evidence>
<dbReference type="HAMAP" id="MF_00376">
    <property type="entry name" value="Dephospho_CoA_kinase"/>
    <property type="match status" value="1"/>
</dbReference>
<evidence type="ECO:0000313" key="10">
    <source>
        <dbReference type="EMBL" id="NKZ24198.1"/>
    </source>
</evidence>
<dbReference type="EC" id="2.7.1.24" evidence="8 9"/>
<organism evidence="10 11">
    <name type="scientific">Periweissella fabalis</name>
    <dbReference type="NCBI Taxonomy" id="1070421"/>
    <lineage>
        <taxon>Bacteria</taxon>
        <taxon>Bacillati</taxon>
        <taxon>Bacillota</taxon>
        <taxon>Bacilli</taxon>
        <taxon>Lactobacillales</taxon>
        <taxon>Lactobacillaceae</taxon>
        <taxon>Periweissella</taxon>
    </lineage>
</organism>
<dbReference type="SUPFAM" id="SSF52540">
    <property type="entry name" value="P-loop containing nucleoside triphosphate hydrolases"/>
    <property type="match status" value="1"/>
</dbReference>
<name>A0A7X6S332_9LACO</name>
<keyword evidence="3 8" id="KW-0808">Transferase</keyword>
<dbReference type="GO" id="GO:0005524">
    <property type="term" value="F:ATP binding"/>
    <property type="evidence" value="ECO:0007669"/>
    <property type="project" value="UniProtKB-UniRule"/>
</dbReference>
<evidence type="ECO:0000256" key="2">
    <source>
        <dbReference type="ARBA" id="ARBA00022490"/>
    </source>
</evidence>
<comment type="similarity">
    <text evidence="1 8">Belongs to the CoaE family.</text>
</comment>
<dbReference type="InterPro" id="IPR027417">
    <property type="entry name" value="P-loop_NTPase"/>
</dbReference>
<dbReference type="AlphaFoldDB" id="A0A7X6S332"/>
<comment type="caution">
    <text evidence="10">The sequence shown here is derived from an EMBL/GenBank/DDBJ whole genome shotgun (WGS) entry which is preliminary data.</text>
</comment>
<dbReference type="Pfam" id="PF01121">
    <property type="entry name" value="CoaE"/>
    <property type="match status" value="1"/>
</dbReference>
<dbReference type="UniPathway" id="UPA00241">
    <property type="reaction ID" value="UER00356"/>
</dbReference>
<accession>A0A7X6S332</accession>
<keyword evidence="11" id="KW-1185">Reference proteome</keyword>
<feature type="binding site" evidence="8">
    <location>
        <begin position="11"/>
        <end position="16"/>
    </location>
    <ligand>
        <name>ATP</name>
        <dbReference type="ChEBI" id="CHEBI:30616"/>
    </ligand>
</feature>
<proteinExistence type="inferred from homology"/>
<gene>
    <name evidence="8" type="primary">coaE</name>
    <name evidence="10" type="ORF">HF964_05165</name>
</gene>
<evidence type="ECO:0000256" key="6">
    <source>
        <dbReference type="ARBA" id="ARBA00022840"/>
    </source>
</evidence>
<comment type="function">
    <text evidence="8">Catalyzes the phosphorylation of the 3'-hydroxyl group of dephosphocoenzyme A to form coenzyme A.</text>
</comment>
<evidence type="ECO:0000256" key="9">
    <source>
        <dbReference type="NCBIfam" id="TIGR00152"/>
    </source>
</evidence>
<evidence type="ECO:0000256" key="8">
    <source>
        <dbReference type="HAMAP-Rule" id="MF_00376"/>
    </source>
</evidence>
<dbReference type="InterPro" id="IPR001977">
    <property type="entry name" value="Depp_CoAkinase"/>
</dbReference>
<protein>
    <recommendedName>
        <fullName evidence="8 9">Dephospho-CoA kinase</fullName>
        <ecNumber evidence="8 9">2.7.1.24</ecNumber>
    </recommendedName>
    <alternativeName>
        <fullName evidence="8">Dephosphocoenzyme A kinase</fullName>
    </alternativeName>
</protein>
<dbReference type="CDD" id="cd02022">
    <property type="entry name" value="DPCK"/>
    <property type="match status" value="1"/>
</dbReference>
<keyword evidence="6 8" id="KW-0067">ATP-binding</keyword>
<dbReference type="PANTHER" id="PTHR10695">
    <property type="entry name" value="DEPHOSPHO-COA KINASE-RELATED"/>
    <property type="match status" value="1"/>
</dbReference>
<sequence length="199" mass="22160">MKIIGLTGGIATGKSTVSKYLADKNIPIIDADIIARQVVMPDRPLLAELVAYFGTNILLPNGALNRAALGEIVFNDSKQLKILNKMMDPAIRQAIKQRIKELKLAGYQLVCLDAPTLFEANYESTVDYIVVVYVSPAIQISRLILRDKLSMKAANKRIQAQISIEDKRKMADYVIDNQGELDETYRQVDHLLTIVNSLS</sequence>
<dbReference type="NCBIfam" id="TIGR00152">
    <property type="entry name" value="dephospho-CoA kinase"/>
    <property type="match status" value="1"/>
</dbReference>
<evidence type="ECO:0000256" key="1">
    <source>
        <dbReference type="ARBA" id="ARBA00009018"/>
    </source>
</evidence>
<dbReference type="GO" id="GO:0004140">
    <property type="term" value="F:dephospho-CoA kinase activity"/>
    <property type="evidence" value="ECO:0007669"/>
    <property type="project" value="UniProtKB-UniRule"/>
</dbReference>
<evidence type="ECO:0000256" key="7">
    <source>
        <dbReference type="ARBA" id="ARBA00022993"/>
    </source>
</evidence>
<dbReference type="GO" id="GO:0015937">
    <property type="term" value="P:coenzyme A biosynthetic process"/>
    <property type="evidence" value="ECO:0007669"/>
    <property type="project" value="UniProtKB-UniRule"/>
</dbReference>
<evidence type="ECO:0000256" key="5">
    <source>
        <dbReference type="ARBA" id="ARBA00022777"/>
    </source>
</evidence>
<keyword evidence="4 8" id="KW-0547">Nucleotide-binding</keyword>
<comment type="pathway">
    <text evidence="8">Cofactor biosynthesis; coenzyme A biosynthesis; CoA from (R)-pantothenate: step 5/5.</text>
</comment>
<keyword evidence="5 8" id="KW-0418">Kinase</keyword>
<dbReference type="RefSeq" id="WP_168721997.1">
    <property type="nucleotide sequence ID" value="NZ_JAAXPN010000004.1"/>
</dbReference>
<dbReference type="Gene3D" id="3.40.50.300">
    <property type="entry name" value="P-loop containing nucleotide triphosphate hydrolases"/>
    <property type="match status" value="1"/>
</dbReference>
<keyword evidence="7 8" id="KW-0173">Coenzyme A biosynthesis</keyword>
<comment type="subcellular location">
    <subcellularLocation>
        <location evidence="8">Cytoplasm</location>
    </subcellularLocation>
</comment>